<name>A0ABP9FFH8_9PSEU</name>
<keyword evidence="6" id="KW-1185">Reference proteome</keyword>
<evidence type="ECO:0000256" key="2">
    <source>
        <dbReference type="ARBA" id="ARBA00022679"/>
    </source>
</evidence>
<dbReference type="InterPro" id="IPR023576">
    <property type="entry name" value="UbiE/COQ5_MeTrFase_CS"/>
</dbReference>
<organism evidence="5 6">
    <name type="scientific">Actinomycetospora straminea</name>
    <dbReference type="NCBI Taxonomy" id="663607"/>
    <lineage>
        <taxon>Bacteria</taxon>
        <taxon>Bacillati</taxon>
        <taxon>Actinomycetota</taxon>
        <taxon>Actinomycetes</taxon>
        <taxon>Pseudonocardiales</taxon>
        <taxon>Pseudonocardiaceae</taxon>
        <taxon>Actinomycetospora</taxon>
    </lineage>
</organism>
<dbReference type="InterPro" id="IPR013216">
    <property type="entry name" value="Methyltransf_11"/>
</dbReference>
<dbReference type="PANTHER" id="PTHR45036">
    <property type="entry name" value="METHYLTRANSFERASE LIKE 7B"/>
    <property type="match status" value="1"/>
</dbReference>
<gene>
    <name evidence="5" type="ORF">GCM10023203_56590</name>
</gene>
<dbReference type="Proteomes" id="UP001500457">
    <property type="component" value="Unassembled WGS sequence"/>
</dbReference>
<keyword evidence="3" id="KW-0949">S-adenosyl-L-methionine</keyword>
<dbReference type="Gene3D" id="3.40.50.150">
    <property type="entry name" value="Vaccinia Virus protein VP39"/>
    <property type="match status" value="1"/>
</dbReference>
<keyword evidence="2" id="KW-0808">Transferase</keyword>
<dbReference type="CDD" id="cd02440">
    <property type="entry name" value="AdoMet_MTases"/>
    <property type="match status" value="1"/>
</dbReference>
<accession>A0ABP9FFH8</accession>
<evidence type="ECO:0000256" key="3">
    <source>
        <dbReference type="ARBA" id="ARBA00022691"/>
    </source>
</evidence>
<evidence type="ECO:0000313" key="5">
    <source>
        <dbReference type="EMBL" id="GAA4895025.1"/>
    </source>
</evidence>
<comment type="caution">
    <text evidence="5">The sequence shown here is derived from an EMBL/GenBank/DDBJ whole genome shotgun (WGS) entry which is preliminary data.</text>
</comment>
<dbReference type="Pfam" id="PF08241">
    <property type="entry name" value="Methyltransf_11"/>
    <property type="match status" value="1"/>
</dbReference>
<dbReference type="PANTHER" id="PTHR45036:SF1">
    <property type="entry name" value="METHYLTRANSFERASE LIKE 7A"/>
    <property type="match status" value="1"/>
</dbReference>
<dbReference type="PROSITE" id="PS01184">
    <property type="entry name" value="UBIE_2"/>
    <property type="match status" value="1"/>
</dbReference>
<evidence type="ECO:0000256" key="1">
    <source>
        <dbReference type="ARBA" id="ARBA00022603"/>
    </source>
</evidence>
<feature type="domain" description="Methyltransferase type 11" evidence="4">
    <location>
        <begin position="48"/>
        <end position="143"/>
    </location>
</feature>
<sequence length="218" mass="23202">MSSPAASSGDHPRRIFSRFYAHISRRMEGEGMGALRTELLSPAAGEVVEIGPGNGLNFAHYPDAVTKVVAVEPEPHLRALAADAAREVPTHAEVVPGTAGHLPLATASVDTAVLCLVLCGIEDQPGALSEIVRVLRPGARLLFLEHTYAETAGLLRVQRLADATVWPLLTGGCRTSGDPVATITSAGFEVTSCRRLRFPEDRFTQPSSPHVLGAARRR</sequence>
<dbReference type="InterPro" id="IPR052356">
    <property type="entry name" value="Thiol_S-MT"/>
</dbReference>
<reference evidence="6" key="1">
    <citation type="journal article" date="2019" name="Int. J. Syst. Evol. Microbiol.">
        <title>The Global Catalogue of Microorganisms (GCM) 10K type strain sequencing project: providing services to taxonomists for standard genome sequencing and annotation.</title>
        <authorList>
            <consortium name="The Broad Institute Genomics Platform"/>
            <consortium name="The Broad Institute Genome Sequencing Center for Infectious Disease"/>
            <person name="Wu L."/>
            <person name="Ma J."/>
        </authorList>
    </citation>
    <scope>NUCLEOTIDE SEQUENCE [LARGE SCALE GENOMIC DNA]</scope>
    <source>
        <strain evidence="6">JCM 17983</strain>
    </source>
</reference>
<dbReference type="InterPro" id="IPR029063">
    <property type="entry name" value="SAM-dependent_MTases_sf"/>
</dbReference>
<proteinExistence type="predicted"/>
<dbReference type="EMBL" id="BAABHQ010000027">
    <property type="protein sequence ID" value="GAA4895025.1"/>
    <property type="molecule type" value="Genomic_DNA"/>
</dbReference>
<dbReference type="GO" id="GO:0008168">
    <property type="term" value="F:methyltransferase activity"/>
    <property type="evidence" value="ECO:0007669"/>
    <property type="project" value="UniProtKB-KW"/>
</dbReference>
<evidence type="ECO:0000313" key="6">
    <source>
        <dbReference type="Proteomes" id="UP001500457"/>
    </source>
</evidence>
<dbReference type="GO" id="GO:0032259">
    <property type="term" value="P:methylation"/>
    <property type="evidence" value="ECO:0007669"/>
    <property type="project" value="UniProtKB-KW"/>
</dbReference>
<dbReference type="SUPFAM" id="SSF53335">
    <property type="entry name" value="S-adenosyl-L-methionine-dependent methyltransferases"/>
    <property type="match status" value="1"/>
</dbReference>
<protein>
    <submittedName>
        <fullName evidence="5">Class I SAM-dependent methyltransferase</fullName>
    </submittedName>
</protein>
<evidence type="ECO:0000259" key="4">
    <source>
        <dbReference type="Pfam" id="PF08241"/>
    </source>
</evidence>
<dbReference type="RefSeq" id="WP_274233361.1">
    <property type="nucleotide sequence ID" value="NZ_BAABHQ010000027.1"/>
</dbReference>
<keyword evidence="1 5" id="KW-0489">Methyltransferase</keyword>